<dbReference type="Proteomes" id="UP001598448">
    <property type="component" value="Unassembled WGS sequence"/>
</dbReference>
<proteinExistence type="predicted"/>
<gene>
    <name evidence="1" type="ORF">ACFWJN_09125</name>
</gene>
<comment type="caution">
    <text evidence="1">The sequence shown here is derived from an EMBL/GenBank/DDBJ whole genome shotgun (WGS) entry which is preliminary data.</text>
</comment>
<sequence>MPRRMDAALAAAIMRAIGLEPLEPYPGSNAAWNCRCLKSAHRVAPTFGSVRSGATSGCRRCGRAAADARRLAVGRERAEADLRAAGFEPLEPYPGARARWRCRHLACGSVVHPRLFRIRAGSGCLACAGRAPVDPAVAEADMRAAGMQPLVPFPGRVRDPWKCRCVRCGHLCAPTLNNIRRGQGGCLACVSSAAVRPRSSTS</sequence>
<protein>
    <submittedName>
        <fullName evidence="1">Uncharacterized protein</fullName>
    </submittedName>
</protein>
<name>A0ABW6FI76_9ACTN</name>
<evidence type="ECO:0000313" key="1">
    <source>
        <dbReference type="EMBL" id="MFD5099120.1"/>
    </source>
</evidence>
<accession>A0ABW6FI76</accession>
<dbReference type="EMBL" id="JBHXIJ010000044">
    <property type="protein sequence ID" value="MFD5099120.1"/>
    <property type="molecule type" value="Genomic_DNA"/>
</dbReference>
<organism evidence="1 2">
    <name type="scientific">Streptomyces albidochromogenes</name>
    <dbReference type="NCBI Taxonomy" id="329524"/>
    <lineage>
        <taxon>Bacteria</taxon>
        <taxon>Bacillati</taxon>
        <taxon>Actinomycetota</taxon>
        <taxon>Actinomycetes</taxon>
        <taxon>Kitasatosporales</taxon>
        <taxon>Streptomycetaceae</taxon>
        <taxon>Streptomyces</taxon>
    </lineage>
</organism>
<keyword evidence="2" id="KW-1185">Reference proteome</keyword>
<reference evidence="1 2" key="1">
    <citation type="submission" date="2024-09" db="EMBL/GenBank/DDBJ databases">
        <title>The Natural Products Discovery Center: Release of the First 8490 Sequenced Strains for Exploring Actinobacteria Biosynthetic Diversity.</title>
        <authorList>
            <person name="Kalkreuter E."/>
            <person name="Kautsar S.A."/>
            <person name="Yang D."/>
            <person name="Bader C.D."/>
            <person name="Teijaro C.N."/>
            <person name="Fluegel L."/>
            <person name="Davis C.M."/>
            <person name="Simpson J.R."/>
            <person name="Lauterbach L."/>
            <person name="Steele A.D."/>
            <person name="Gui C."/>
            <person name="Meng S."/>
            <person name="Li G."/>
            <person name="Viehrig K."/>
            <person name="Ye F."/>
            <person name="Su P."/>
            <person name="Kiefer A.F."/>
            <person name="Nichols A."/>
            <person name="Cepeda A.J."/>
            <person name="Yan W."/>
            <person name="Fan B."/>
            <person name="Jiang Y."/>
            <person name="Adhikari A."/>
            <person name="Zheng C.-J."/>
            <person name="Schuster L."/>
            <person name="Cowan T.M."/>
            <person name="Smanski M.J."/>
            <person name="Chevrette M.G."/>
            <person name="De Carvalho L.P.S."/>
            <person name="Shen B."/>
        </authorList>
    </citation>
    <scope>NUCLEOTIDE SEQUENCE [LARGE SCALE GENOMIC DNA]</scope>
    <source>
        <strain evidence="1 2">NPDC058348</strain>
    </source>
</reference>
<dbReference type="RefSeq" id="WP_386711199.1">
    <property type="nucleotide sequence ID" value="NZ_JBHXIJ010000044.1"/>
</dbReference>
<evidence type="ECO:0000313" key="2">
    <source>
        <dbReference type="Proteomes" id="UP001598448"/>
    </source>
</evidence>